<feature type="domain" description="RES" evidence="1">
    <location>
        <begin position="20"/>
        <end position="204"/>
    </location>
</feature>
<dbReference type="EMBL" id="VBZC01000009">
    <property type="protein sequence ID" value="TLS46321.1"/>
    <property type="molecule type" value="Genomic_DNA"/>
</dbReference>
<dbReference type="RefSeq" id="WP_138044817.1">
    <property type="nucleotide sequence ID" value="NZ_VBZC01000009.1"/>
</dbReference>
<sequence length="228" mass="26285">MSEGTPLEASLIPAPERGVWRLGKAENPRKYNKISREDDSRSGGNRWSLVSYGTLYCASDLDGCFAEALAPFRVDPELREFIGDDWNEPYFMRPGHLPQDWRTRHTLVRLQPAKEARFLDVDNEQTQRTLSRELKEELAQFGITDLTAEHVQGTNRRVTRQIAAWAIAQRDPQQGRLIHGIAYRSRFGMRQCWAIFSDVDLEEVERQPIWPETEGLGRVADEYGLIIR</sequence>
<protein>
    <submittedName>
        <fullName evidence="2">RES domain-containing protein</fullName>
    </submittedName>
</protein>
<proteinExistence type="predicted"/>
<name>A0A5R9FSG5_9ACTN</name>
<evidence type="ECO:0000313" key="2">
    <source>
        <dbReference type="EMBL" id="TLS46321.1"/>
    </source>
</evidence>
<dbReference type="Proteomes" id="UP000305906">
    <property type="component" value="Unassembled WGS sequence"/>
</dbReference>
<keyword evidence="3" id="KW-1185">Reference proteome</keyword>
<evidence type="ECO:0000259" key="1">
    <source>
        <dbReference type="Pfam" id="PF08808"/>
    </source>
</evidence>
<accession>A0A5R9FSG5</accession>
<gene>
    <name evidence="2" type="ORF">FE633_10380</name>
</gene>
<evidence type="ECO:0000313" key="3">
    <source>
        <dbReference type="Proteomes" id="UP000305906"/>
    </source>
</evidence>
<dbReference type="AlphaFoldDB" id="A0A5R9FSG5"/>
<dbReference type="InterPro" id="IPR014914">
    <property type="entry name" value="RES_dom"/>
</dbReference>
<reference evidence="2 3" key="1">
    <citation type="submission" date="2019-05" db="EMBL/GenBank/DDBJ databases">
        <title>Streptomyces sp. NEAU-C151, a novel actinomycete isolated from soil.</title>
        <authorList>
            <person name="Han L."/>
            <person name="Jiang H."/>
        </authorList>
    </citation>
    <scope>NUCLEOTIDE SEQUENCE [LARGE SCALE GENOMIC DNA]</scope>
    <source>
        <strain evidence="2 3">NEAU-C151</strain>
    </source>
</reference>
<comment type="caution">
    <text evidence="2">The sequence shown here is derived from an EMBL/GenBank/DDBJ whole genome shotgun (WGS) entry which is preliminary data.</text>
</comment>
<organism evidence="2 3">
    <name type="scientific">Streptomyces montanus</name>
    <dbReference type="NCBI Taxonomy" id="2580423"/>
    <lineage>
        <taxon>Bacteria</taxon>
        <taxon>Bacillati</taxon>
        <taxon>Actinomycetota</taxon>
        <taxon>Actinomycetes</taxon>
        <taxon>Kitasatosporales</taxon>
        <taxon>Streptomycetaceae</taxon>
        <taxon>Streptomyces</taxon>
    </lineage>
</organism>
<dbReference type="Pfam" id="PF08808">
    <property type="entry name" value="RES"/>
    <property type="match status" value="1"/>
</dbReference>